<reference evidence="7" key="1">
    <citation type="submission" date="2022-03" db="EMBL/GenBank/DDBJ databases">
        <title>De novo assembled genomes of Belliella spp. (Cyclobacteriaceae) strains.</title>
        <authorList>
            <person name="Szabo A."/>
            <person name="Korponai K."/>
            <person name="Felfoldi T."/>
        </authorList>
    </citation>
    <scope>NUCLEOTIDE SEQUENCE</scope>
    <source>
        <strain evidence="7">DSM 111903</strain>
    </source>
</reference>
<evidence type="ECO:0000256" key="4">
    <source>
        <dbReference type="ARBA" id="ARBA00023136"/>
    </source>
</evidence>
<keyword evidence="5" id="KW-0998">Cell outer membrane</keyword>
<name>A0ABS9V8H8_9BACT</name>
<comment type="similarity">
    <text evidence="2">Belongs to the SusD family.</text>
</comment>
<gene>
    <name evidence="7" type="ORF">MM213_04485</name>
</gene>
<evidence type="ECO:0000256" key="3">
    <source>
        <dbReference type="ARBA" id="ARBA00022729"/>
    </source>
</evidence>
<evidence type="ECO:0000259" key="6">
    <source>
        <dbReference type="Pfam" id="PF07980"/>
    </source>
</evidence>
<proteinExistence type="inferred from homology"/>
<dbReference type="InterPro" id="IPR011990">
    <property type="entry name" value="TPR-like_helical_dom_sf"/>
</dbReference>
<evidence type="ECO:0000256" key="5">
    <source>
        <dbReference type="ARBA" id="ARBA00023237"/>
    </source>
</evidence>
<keyword evidence="3" id="KW-0732">Signal</keyword>
<dbReference type="PROSITE" id="PS51257">
    <property type="entry name" value="PROKAR_LIPOPROTEIN"/>
    <property type="match status" value="1"/>
</dbReference>
<evidence type="ECO:0000256" key="2">
    <source>
        <dbReference type="ARBA" id="ARBA00006275"/>
    </source>
</evidence>
<dbReference type="EMBL" id="JAKZGO010000003">
    <property type="protein sequence ID" value="MCH7412731.1"/>
    <property type="molecule type" value="Genomic_DNA"/>
</dbReference>
<sequence length="499" mass="56111">MLRNIKAICVGGIVGLTMISCELEQEVLTGVTQERLLNEAPPELAEVLKQSAYSRLLNDGSWGSHGGFYSYQEISSDELSIPVKGGDWNDGGIWVRAHRHTWNIDDGGLNGIWDVPFRVIAETNSLIQQFPDVVELSAEMKVLRAFCYLVLLDNFGGGVPLVIETTTDANPPSSSREELFNFIETSVLENADLLTRDNRRSNFNYWNAHMILAKLYLNAEVYIGQPKWTEANAMLDFIINEGPYSLTPNYFANFSAANSNSSENMFTLPFDANNAPGFNIHHMTFHYESQKTFELVEQPWNGYAALEEFYNSYEDDDLRKNNFLVGLQFASDGVTVLRDDAGFDGDPDGVDINFTPNINQLEPNAFRQAGARVNKFEIPIGSQSNLNNDFPVFRYADALLMKAEVLLRQGNAAGALVLVNQVRQRAGVDPFTTLTMDSLLEERGRELFAEGWRRSDLIRFNRFGSPWWEKPNSPATRNVFPIPLSKIQGNVRLTQNPGY</sequence>
<feature type="domain" description="RagB/SusD" evidence="6">
    <location>
        <begin position="380"/>
        <end position="499"/>
    </location>
</feature>
<evidence type="ECO:0000313" key="8">
    <source>
        <dbReference type="Proteomes" id="UP001165430"/>
    </source>
</evidence>
<dbReference type="RefSeq" id="WP_241410279.1">
    <property type="nucleotide sequence ID" value="NZ_JAKZGO010000003.1"/>
</dbReference>
<dbReference type="Pfam" id="PF07980">
    <property type="entry name" value="SusD_RagB"/>
    <property type="match status" value="1"/>
</dbReference>
<keyword evidence="8" id="KW-1185">Reference proteome</keyword>
<evidence type="ECO:0000256" key="1">
    <source>
        <dbReference type="ARBA" id="ARBA00004442"/>
    </source>
</evidence>
<organism evidence="7 8">
    <name type="scientific">Belliella alkalica</name>
    <dbReference type="NCBI Taxonomy" id="1730871"/>
    <lineage>
        <taxon>Bacteria</taxon>
        <taxon>Pseudomonadati</taxon>
        <taxon>Bacteroidota</taxon>
        <taxon>Cytophagia</taxon>
        <taxon>Cytophagales</taxon>
        <taxon>Cyclobacteriaceae</taxon>
        <taxon>Belliella</taxon>
    </lineage>
</organism>
<keyword evidence="4" id="KW-0472">Membrane</keyword>
<dbReference type="Proteomes" id="UP001165430">
    <property type="component" value="Unassembled WGS sequence"/>
</dbReference>
<comment type="caution">
    <text evidence="7">The sequence shown here is derived from an EMBL/GenBank/DDBJ whole genome shotgun (WGS) entry which is preliminary data.</text>
</comment>
<protein>
    <submittedName>
        <fullName evidence="7">RagB/SusD family nutrient uptake outer membrane protein</fullName>
    </submittedName>
</protein>
<evidence type="ECO:0000313" key="7">
    <source>
        <dbReference type="EMBL" id="MCH7412731.1"/>
    </source>
</evidence>
<dbReference type="InterPro" id="IPR012944">
    <property type="entry name" value="SusD_RagB_dom"/>
</dbReference>
<comment type="subcellular location">
    <subcellularLocation>
        <location evidence="1">Cell outer membrane</location>
    </subcellularLocation>
</comment>
<dbReference type="SUPFAM" id="SSF48452">
    <property type="entry name" value="TPR-like"/>
    <property type="match status" value="1"/>
</dbReference>
<accession>A0ABS9V8H8</accession>
<dbReference type="Gene3D" id="1.25.40.390">
    <property type="match status" value="1"/>
</dbReference>